<dbReference type="SUPFAM" id="SSF90257">
    <property type="entry name" value="Myosin rod fragments"/>
    <property type="match status" value="1"/>
</dbReference>
<keyword evidence="4 5" id="KW-0002">3D-structure</keyword>
<accession>A0A0A1GYE8</accession>
<feature type="region of interest" description="Disordered" evidence="2">
    <location>
        <begin position="1"/>
        <end position="28"/>
    </location>
</feature>
<sequence>MADPMDQPSTSDPVDNQIFGEQGGLRPDHPLLRRAQEALKVQFEANRTRLQEELREKANALKQAKARREALGVELYGFQQNLAKLQLNLETTHQNYQVINRARQQCEDQLNQLKQQLSLEEGDTKGERSRVEKFQLEMDRLGATLKQVEEYNEAMKGEIAVTRRAAYAAEEAVQKLEKQKMEQDFRIDTLQDNLKGTQQQLALVSAQLEAQKRETRAALETLAEAEAEMENVHFEKKQLVAQWKSSLLAIQKRDEALSAIQDGMREQQQQELSLVLEIEGYKKDVVREQLKHESLTAVVRKVEGDAVFVQKQIEGAQERQARLQEILAKLAKSLEHTEAEVLRVNSEKKALQGEADAVDRAITKVAAEGRAIEEEMLSALSDQTTAEKATSKTAADTQELRKRIRAEELAVVETENELAKLQVDILNTEAHNSRLGETLGLLDEELRDKGRTIEKYELEIKRRNDEIEKKTREIDILNRRFERMLEQRGTGEETGPLEATIKNLGREIDTKGSESKELQRRWIGCQQELVGLQNENGGLTETLARLRAEHTVLFQKKRRLEQQLEGQGKAIKGLTSAMGRLHVDLTRVNGLIAANSAARQALAEDNFNLEGRIMGDLRAMEEEAARLNSQIEEGRGAKRDTLAEIVEAERQIMLWERKIQLEKEMQEVLDPTVGQDVVAEMKKEIHRMTLRHTELMRLQEKLVSDMEKALTKREIISVKGRATAAKSKSSTPAGSATASSRASPSASVASSTLTRNQLDRATTDLAKSIKETEREIVATEQRLGALEQQRSAVSAAVAAADGACLQLRGAEEALRLEAVSAVNARYGLLLATARAQRTTKRLEDLEAGRYRPVVEDAAAVGEELGRAQDKLGRVVALLEGLRQAAPHLAGELDKVLCHVADVRA</sequence>
<reference evidence="4" key="2">
    <citation type="journal article" date="2021" name="Nat. Struct. Mol. Biol.">
        <title>Structures of radial spokes and associated complexes important for ciliary motility.</title>
        <authorList>
            <person name="Gui M."/>
            <person name="Ma M."/>
            <person name="Sze-Tu E."/>
            <person name="Wang X."/>
            <person name="Koh F."/>
            <person name="Zhong E.D."/>
            <person name="Berger B."/>
            <person name="Davis J.H."/>
            <person name="Dutcher S.K."/>
            <person name="Zhang R."/>
            <person name="Brown A."/>
        </authorList>
    </citation>
    <scope>STRUCTURE BY ELECTRON MICROSCOPY (3.40 ANGSTROMS)</scope>
</reference>
<keyword evidence="1" id="KW-0175">Coiled coil</keyword>
<dbReference type="ExpressionAtlas" id="A0A0A1GYE8">
    <property type="expression patterns" value="baseline"/>
</dbReference>
<dbReference type="SMR" id="A0A0A1GYE8"/>
<proteinExistence type="evidence at protein level"/>
<dbReference type="PDB" id="8GLV">
    <property type="method" value="EM"/>
    <property type="resolution" value="3.10 A"/>
    <property type="chains" value="Kq/LS=1-904"/>
</dbReference>
<dbReference type="InterPro" id="IPR037386">
    <property type="entry name" value="CCDC40"/>
</dbReference>
<protein>
    <submittedName>
        <fullName evidence="3">Flagellar-associated protein 172</fullName>
    </submittedName>
</protein>
<dbReference type="PDB" id="7JU4">
    <property type="method" value="EM"/>
    <property type="resolution" value="3.40 A"/>
    <property type="chains" value="B=1-904"/>
</dbReference>
<feature type="coiled-coil region" evidence="1">
    <location>
        <begin position="33"/>
        <end position="123"/>
    </location>
</feature>
<keyword evidence="3" id="KW-0969">Cilium</keyword>
<keyword evidence="3" id="KW-0966">Cell projection</keyword>
<dbReference type="AlphaFoldDB" id="A0A0A1GYE8"/>
<evidence type="ECO:0007829" key="5">
    <source>
        <dbReference type="PDB" id="8GLV"/>
    </source>
</evidence>
<dbReference type="PANTHER" id="PTHR16275">
    <property type="entry name" value="COILED-COIL DOMAIN-CONTAINING PROTEIN 40"/>
    <property type="match status" value="1"/>
</dbReference>
<evidence type="ECO:0000256" key="1">
    <source>
        <dbReference type="SAM" id="Coils"/>
    </source>
</evidence>
<feature type="coiled-coil region" evidence="1">
    <location>
        <begin position="617"/>
        <end position="665"/>
    </location>
</feature>
<dbReference type="EMBL" id="LC004916">
    <property type="protein sequence ID" value="BAP87096.1"/>
    <property type="molecule type" value="mRNA"/>
</dbReference>
<dbReference type="PANTHER" id="PTHR16275:SF8">
    <property type="entry name" value="COILED-COIL DOMAIN-CONTAINING PROTEIN 40"/>
    <property type="match status" value="1"/>
</dbReference>
<name>A0A0A1GYE8_CHLRE</name>
<dbReference type="EMDB" id="EMD-40220"/>
<reference evidence="3" key="1">
    <citation type="journal article" date="2014" name="Science">
        <title>Cilia and flagella. A molecular ruler determines the repeat length in eukaryotic cilia and flagella.</title>
        <authorList>
            <person name="Oda T."/>
            <person name="Yanagisawa H."/>
            <person name="Kamiya R."/>
            <person name="Kikkawa M."/>
        </authorList>
    </citation>
    <scope>NUCLEOTIDE SEQUENCE</scope>
    <source>
        <strain evidence="3">CC-125</strain>
    </source>
</reference>
<evidence type="ECO:0007829" key="4">
    <source>
        <dbReference type="PDB" id="7JU4"/>
    </source>
</evidence>
<organism evidence="3">
    <name type="scientific">Chlamydomonas reinhardtii</name>
    <name type="common">Chlamydomonas smithii</name>
    <dbReference type="NCBI Taxonomy" id="3055"/>
    <lineage>
        <taxon>Eukaryota</taxon>
        <taxon>Viridiplantae</taxon>
        <taxon>Chlorophyta</taxon>
        <taxon>core chlorophytes</taxon>
        <taxon>Chlorophyceae</taxon>
        <taxon>CS clade</taxon>
        <taxon>Chlamydomonadales</taxon>
        <taxon>Chlamydomonadaceae</taxon>
        <taxon>Chlamydomonas</taxon>
    </lineage>
</organism>
<dbReference type="EMDB" id="EMD-22481"/>
<feature type="coiled-coil region" evidence="1">
    <location>
        <begin position="313"/>
        <end position="354"/>
    </location>
</feature>
<feature type="compositionally biased region" description="Low complexity" evidence="2">
    <location>
        <begin position="721"/>
        <end position="752"/>
    </location>
</feature>
<reference evidence="5" key="3">
    <citation type="journal article" date="2023" name="Nature">
        <title>Axonemal structures reveal mechanoregulatory and disease mechanisms.</title>
        <authorList>
            <person name="Walton T."/>
            <person name="Gui M."/>
            <person name="Velkova S."/>
            <person name="Fassad M.R."/>
            <person name="Hirst R.A."/>
            <person name="Haarman E."/>
            <person name="O'Callaghan C."/>
            <person name="Bottier M."/>
            <person name="Burgoyne T."/>
            <person name="Mitchison H.M."/>
            <person name="Brown A."/>
        </authorList>
    </citation>
    <scope>STRUCTURE BY ELECTRON MICROSCOPY (3.10 ANGSTROMS)</scope>
</reference>
<gene>
    <name evidence="3" type="primary">FAP172</name>
</gene>
<feature type="coiled-coil region" evidence="1">
    <location>
        <begin position="397"/>
        <end position="563"/>
    </location>
</feature>
<feature type="coiled-coil region" evidence="1">
    <location>
        <begin position="159"/>
        <end position="242"/>
    </location>
</feature>
<evidence type="ECO:0000313" key="3">
    <source>
        <dbReference type="EMBL" id="BAP87096.1"/>
    </source>
</evidence>
<keyword evidence="3" id="KW-0282">Flagellum</keyword>
<feature type="region of interest" description="Disordered" evidence="2">
    <location>
        <begin position="721"/>
        <end position="755"/>
    </location>
</feature>
<evidence type="ECO:0000256" key="2">
    <source>
        <dbReference type="SAM" id="MobiDB-lite"/>
    </source>
</evidence>
<dbReference type="GO" id="GO:0035082">
    <property type="term" value="P:axoneme assembly"/>
    <property type="evidence" value="ECO:0007669"/>
    <property type="project" value="InterPro"/>
</dbReference>